<evidence type="ECO:0000256" key="2">
    <source>
        <dbReference type="SAM" id="Phobius"/>
    </source>
</evidence>
<feature type="transmembrane region" description="Helical" evidence="2">
    <location>
        <begin position="298"/>
        <end position="315"/>
    </location>
</feature>
<comment type="subcellular location">
    <subcellularLocation>
        <location evidence="1">Cell membrane</location>
        <topology evidence="1">Multi-pass membrane protein</topology>
    </subcellularLocation>
</comment>
<feature type="transmembrane region" description="Helical" evidence="2">
    <location>
        <begin position="52"/>
        <end position="75"/>
    </location>
</feature>
<feature type="transmembrane region" description="Helical" evidence="2">
    <location>
        <begin position="230"/>
        <end position="252"/>
    </location>
</feature>
<dbReference type="GO" id="GO:0022857">
    <property type="term" value="F:transmembrane transporter activity"/>
    <property type="evidence" value="ECO:0007669"/>
    <property type="project" value="InterPro"/>
</dbReference>
<feature type="transmembrane region" description="Helical" evidence="2">
    <location>
        <begin position="321"/>
        <end position="339"/>
    </location>
</feature>
<name>A0A3T0D519_9FIRM</name>
<dbReference type="InterPro" id="IPR036259">
    <property type="entry name" value="MFS_trans_sf"/>
</dbReference>
<proteinExistence type="predicted"/>
<organism evidence="3 4">
    <name type="scientific">Caldicellulosiruptor changbaiensis</name>
    <dbReference type="NCBI Taxonomy" id="1222016"/>
    <lineage>
        <taxon>Bacteria</taxon>
        <taxon>Bacillati</taxon>
        <taxon>Bacillota</taxon>
        <taxon>Bacillota incertae sedis</taxon>
        <taxon>Caldicellulosiruptorales</taxon>
        <taxon>Caldicellulosiruptoraceae</taxon>
        <taxon>Caldicellulosiruptor</taxon>
    </lineage>
</organism>
<keyword evidence="2" id="KW-1133">Transmembrane helix</keyword>
<feature type="transmembrane region" description="Helical" evidence="2">
    <location>
        <begin position="403"/>
        <end position="423"/>
    </location>
</feature>
<dbReference type="SUPFAM" id="SSF103473">
    <property type="entry name" value="MFS general substrate transporter"/>
    <property type="match status" value="1"/>
</dbReference>
<dbReference type="Gene3D" id="1.20.1250.20">
    <property type="entry name" value="MFS general substrate transporter like domains"/>
    <property type="match status" value="2"/>
</dbReference>
<reference evidence="3 4" key="1">
    <citation type="submission" date="2018-12" db="EMBL/GenBank/DDBJ databases">
        <title>Genome sequence from the cellulolytic species, Caldicellulosiruptor changbaiensis.</title>
        <authorList>
            <person name="Blumer-Schuette S.E."/>
            <person name="Mendoza C."/>
        </authorList>
    </citation>
    <scope>NUCLEOTIDE SEQUENCE [LARGE SCALE GENOMIC DNA]</scope>
    <source>
        <strain evidence="3 4">CBS-Z</strain>
    </source>
</reference>
<dbReference type="EMBL" id="CP034791">
    <property type="protein sequence ID" value="AZT90150.1"/>
    <property type="molecule type" value="Genomic_DNA"/>
</dbReference>
<dbReference type="RefSeq" id="WP_127351650.1">
    <property type="nucleotide sequence ID" value="NZ_CP034791.1"/>
</dbReference>
<dbReference type="PANTHER" id="PTHR23526">
    <property type="entry name" value="INTEGRAL MEMBRANE TRANSPORT PROTEIN-RELATED"/>
    <property type="match status" value="1"/>
</dbReference>
<accession>A0A3T0D519</accession>
<feature type="transmembrane region" description="Helical" evidence="2">
    <location>
        <begin position="84"/>
        <end position="106"/>
    </location>
</feature>
<feature type="transmembrane region" description="Helical" evidence="2">
    <location>
        <begin position="180"/>
        <end position="204"/>
    </location>
</feature>
<dbReference type="InterPro" id="IPR052528">
    <property type="entry name" value="Sugar_transport-like"/>
</dbReference>
<sequence>MFGLNSDLTSDRSLQRSLNFVILGITFGIVFFNVTTGSPVAGFAKAIGFGDLMYGIMLALPVLGGVAQVFASFVLEKSKKRKSIFLISGFLHRLPWAFIAILPLFLGKGSYTLLFLLIGFMTISSISNSFTNVSFWSWMGDLIPEHIRGRFFSRRATISTIVGMLSGLAIGKFLDSHNNLPGFSIIFVFAAIMGMLDISCFFFVKDLPMKNEETQLDLKKMFFSTLNNHYFRRFMMFFVIWNFGLNIAGPYFNMYMIKDLKMSYFDIILLTQIVSNVVTIITLPYIGRIVDKIGNRPMLLIATGFISLLPIIWCFTTVNNYKFLVTIISIFAGLLWPIIDMGNNNLILKLSDQSQTSMYVAVINLFNAIFGSAIPIILGGYLIEDIAPVVVAFLKNYIRINVATYHVAFFTSGLIRFLAVIYLKKNVKEPGAKSLKNVIINKIKVN</sequence>
<evidence type="ECO:0000313" key="4">
    <source>
        <dbReference type="Proteomes" id="UP000282930"/>
    </source>
</evidence>
<dbReference type="KEGG" id="ccha:ELD05_05545"/>
<dbReference type="AlphaFoldDB" id="A0A3T0D519"/>
<feature type="transmembrane region" description="Helical" evidence="2">
    <location>
        <begin position="264"/>
        <end position="286"/>
    </location>
</feature>
<feature type="transmembrane region" description="Helical" evidence="2">
    <location>
        <begin position="20"/>
        <end position="40"/>
    </location>
</feature>
<dbReference type="GO" id="GO:0005886">
    <property type="term" value="C:plasma membrane"/>
    <property type="evidence" value="ECO:0007669"/>
    <property type="project" value="UniProtKB-SubCell"/>
</dbReference>
<keyword evidence="2" id="KW-0812">Transmembrane</keyword>
<keyword evidence="2" id="KW-0472">Membrane</keyword>
<dbReference type="PANTHER" id="PTHR23526:SF2">
    <property type="entry name" value="MAJOR FACILITATOR SUPERFAMILY (MFS) PROFILE DOMAIN-CONTAINING PROTEIN"/>
    <property type="match status" value="1"/>
</dbReference>
<dbReference type="Proteomes" id="UP000282930">
    <property type="component" value="Chromosome"/>
</dbReference>
<protein>
    <submittedName>
        <fullName evidence="3">MFS transporter</fullName>
    </submittedName>
</protein>
<feature type="transmembrane region" description="Helical" evidence="2">
    <location>
        <begin position="156"/>
        <end position="174"/>
    </location>
</feature>
<gene>
    <name evidence="3" type="ORF">ELD05_05545</name>
</gene>
<keyword evidence="4" id="KW-1185">Reference proteome</keyword>
<evidence type="ECO:0000313" key="3">
    <source>
        <dbReference type="EMBL" id="AZT90150.1"/>
    </source>
</evidence>
<dbReference type="Pfam" id="PF07690">
    <property type="entry name" value="MFS_1"/>
    <property type="match status" value="1"/>
</dbReference>
<feature type="transmembrane region" description="Helical" evidence="2">
    <location>
        <begin position="359"/>
        <end position="383"/>
    </location>
</feature>
<evidence type="ECO:0000256" key="1">
    <source>
        <dbReference type="ARBA" id="ARBA00004651"/>
    </source>
</evidence>
<dbReference type="InterPro" id="IPR011701">
    <property type="entry name" value="MFS"/>
</dbReference>
<feature type="transmembrane region" description="Helical" evidence="2">
    <location>
        <begin position="112"/>
        <end position="135"/>
    </location>
</feature>